<protein>
    <submittedName>
        <fullName evidence="3">Putative Na+-transporting oxaloacetate decarboxylase alpha subunit</fullName>
    </submittedName>
</protein>
<gene>
    <name evidence="3" type="ordered locus">CLDAP_21640</name>
</gene>
<evidence type="ECO:0000256" key="1">
    <source>
        <dbReference type="ARBA" id="ARBA00023267"/>
    </source>
</evidence>
<dbReference type="Proteomes" id="UP000007880">
    <property type="component" value="Chromosome"/>
</dbReference>
<keyword evidence="1" id="KW-0092">Biotin</keyword>
<dbReference type="InterPro" id="IPR050709">
    <property type="entry name" value="Biotin_Carboxyl_Carrier/Decarb"/>
</dbReference>
<dbReference type="KEGG" id="cap:CLDAP_21640"/>
<feature type="domain" description="Lipoyl-binding" evidence="2">
    <location>
        <begin position="87"/>
        <end position="165"/>
    </location>
</feature>
<dbReference type="PROSITE" id="PS50968">
    <property type="entry name" value="BIOTINYL_LIPOYL"/>
    <property type="match status" value="1"/>
</dbReference>
<dbReference type="PANTHER" id="PTHR45266">
    <property type="entry name" value="OXALOACETATE DECARBOXYLASE ALPHA CHAIN"/>
    <property type="match status" value="1"/>
</dbReference>
<dbReference type="CDD" id="cd06850">
    <property type="entry name" value="biotinyl_domain"/>
    <property type="match status" value="1"/>
</dbReference>
<organism evidence="3 4">
    <name type="scientific">Caldilinea aerophila (strain DSM 14535 / JCM 11387 / NBRC 104270 / STL-6-O1)</name>
    <dbReference type="NCBI Taxonomy" id="926550"/>
    <lineage>
        <taxon>Bacteria</taxon>
        <taxon>Bacillati</taxon>
        <taxon>Chloroflexota</taxon>
        <taxon>Caldilineae</taxon>
        <taxon>Caldilineales</taxon>
        <taxon>Caldilineaceae</taxon>
        <taxon>Caldilinea</taxon>
    </lineage>
</organism>
<evidence type="ECO:0000259" key="2">
    <source>
        <dbReference type="PROSITE" id="PS50968"/>
    </source>
</evidence>
<accession>I0I4L6</accession>
<dbReference type="PROSITE" id="PS00188">
    <property type="entry name" value="BIOTIN"/>
    <property type="match status" value="1"/>
</dbReference>
<evidence type="ECO:0000313" key="4">
    <source>
        <dbReference type="Proteomes" id="UP000007880"/>
    </source>
</evidence>
<dbReference type="HOGENOM" id="CLU_016733_5_1_0"/>
<dbReference type="eggNOG" id="COG4770">
    <property type="taxonomic scope" value="Bacteria"/>
</dbReference>
<dbReference type="SUPFAM" id="SSF51230">
    <property type="entry name" value="Single hybrid motif"/>
    <property type="match status" value="1"/>
</dbReference>
<dbReference type="RefSeq" id="WP_014433438.1">
    <property type="nucleotide sequence ID" value="NC_017079.1"/>
</dbReference>
<proteinExistence type="predicted"/>
<sequence length="165" mass="18396">MVKYYARIGNNEYEVEIAEGQVLLDGEPVDVDIVRSGLPELYSVLFGGKSYEMLVTSDRFNYTVSLRSHQFQVQVQDERSRRLNQARKLPTLPEGELAITAPIPGLVIKTLVSPGDSVEEGQPLVILEAMKMENEIRSIRSGVVKTILVSPGQRVEQNAVLIILE</sequence>
<dbReference type="FunFam" id="2.40.50.100:FF:000003">
    <property type="entry name" value="Acetyl-CoA carboxylase biotin carboxyl carrier protein"/>
    <property type="match status" value="1"/>
</dbReference>
<dbReference type="InterPro" id="IPR000089">
    <property type="entry name" value="Biotin_lipoyl"/>
</dbReference>
<name>I0I4L6_CALAS</name>
<dbReference type="InterPro" id="IPR001882">
    <property type="entry name" value="Biotin_BS"/>
</dbReference>
<dbReference type="STRING" id="926550.CLDAP_21640"/>
<dbReference type="OrthoDB" id="3730619at2"/>
<dbReference type="Gene3D" id="2.40.50.100">
    <property type="match status" value="1"/>
</dbReference>
<dbReference type="AlphaFoldDB" id="I0I4L6"/>
<dbReference type="EMBL" id="AP012337">
    <property type="protein sequence ID" value="BAM00204.1"/>
    <property type="molecule type" value="Genomic_DNA"/>
</dbReference>
<dbReference type="Pfam" id="PF00364">
    <property type="entry name" value="Biotin_lipoyl"/>
    <property type="match status" value="1"/>
</dbReference>
<keyword evidence="4" id="KW-1185">Reference proteome</keyword>
<evidence type="ECO:0000313" key="3">
    <source>
        <dbReference type="EMBL" id="BAM00204.1"/>
    </source>
</evidence>
<reference evidence="3 4" key="1">
    <citation type="submission" date="2012-02" db="EMBL/GenBank/DDBJ databases">
        <title>Complete genome sequence of Caldilinea aerophila DSM 14535 (= NBRC 102666).</title>
        <authorList>
            <person name="Oguchi A."/>
            <person name="Hosoyama A."/>
            <person name="Sekine M."/>
            <person name="Fukai R."/>
            <person name="Kato Y."/>
            <person name="Nakamura S."/>
            <person name="Hanada S."/>
            <person name="Yamazaki S."/>
            <person name="Fujita N."/>
        </authorList>
    </citation>
    <scope>NUCLEOTIDE SEQUENCE [LARGE SCALE GENOMIC DNA]</scope>
    <source>
        <strain evidence="4">DSM 14535 / JCM 11387 / NBRC 104270 / STL-6-O1</strain>
    </source>
</reference>
<dbReference type="InterPro" id="IPR011053">
    <property type="entry name" value="Single_hybrid_motif"/>
</dbReference>
<dbReference type="PANTHER" id="PTHR45266:SF3">
    <property type="entry name" value="OXALOACETATE DECARBOXYLASE ALPHA CHAIN"/>
    <property type="match status" value="1"/>
</dbReference>